<name>A0ABY5KTU7_9CELL</name>
<sequence>MDTTTVRVNDPRELLAYLPHQLGFAPRESAVAVSLRAPRGRVGLVARVDLADLGHSETGPQVARGLVAHLGANRACGAVLVLYTASDPRGIDPAGAVARAAARHFRDAATPPFGDVAVWVVTSTGYLRLDCDEPACCPAQGRPSRDLDSTVVGAHMVLAGSCVASSREAVARIDRAAAPARRSAARAAQRWLRRGSDAERDGLEALAAWRAQSLEAWARCVEAVRDPIARADPPSALLGRLEAGLSDRRVRDAVLVSLVPGVEDLPERSLREDAAVTGAEMAAAIGAIIDPERAVSPPPGPLSTHAHALERVVAHGRHGAQAPALTLLALLAWWSGDGARASVLLERALSDDPGHRLARLLDDVLTAGMPPGWASAS</sequence>
<dbReference type="InterPro" id="IPR025447">
    <property type="entry name" value="DUF4192"/>
</dbReference>
<dbReference type="Pfam" id="PF13830">
    <property type="entry name" value="DUF4192"/>
    <property type="match status" value="1"/>
</dbReference>
<reference evidence="1 2" key="1">
    <citation type="submission" date="2022-07" db="EMBL/GenBank/DDBJ databases">
        <title>Novel species in genus cellulomonas.</title>
        <authorList>
            <person name="Ye L."/>
        </authorList>
    </citation>
    <scope>NUCLEOTIDE SEQUENCE [LARGE SCALE GENOMIC DNA]</scope>
    <source>
        <strain evidence="2">zg-Y338</strain>
    </source>
</reference>
<gene>
    <name evidence="1" type="ORF">NP064_08825</name>
</gene>
<dbReference type="Proteomes" id="UP001316189">
    <property type="component" value="Chromosome"/>
</dbReference>
<dbReference type="EMBL" id="CP101988">
    <property type="protein sequence ID" value="UUI73952.1"/>
    <property type="molecule type" value="Genomic_DNA"/>
</dbReference>
<dbReference type="RefSeq" id="WP_227569279.1">
    <property type="nucleotide sequence ID" value="NZ_CP101988.1"/>
</dbReference>
<protein>
    <submittedName>
        <fullName evidence="1">DUF4192 domain-containing protein</fullName>
    </submittedName>
</protein>
<organism evidence="1 2">
    <name type="scientific">Cellulomonas chengniuliangii</name>
    <dbReference type="NCBI Taxonomy" id="2968084"/>
    <lineage>
        <taxon>Bacteria</taxon>
        <taxon>Bacillati</taxon>
        <taxon>Actinomycetota</taxon>
        <taxon>Actinomycetes</taxon>
        <taxon>Micrococcales</taxon>
        <taxon>Cellulomonadaceae</taxon>
        <taxon>Cellulomonas</taxon>
    </lineage>
</organism>
<evidence type="ECO:0000313" key="2">
    <source>
        <dbReference type="Proteomes" id="UP001316189"/>
    </source>
</evidence>
<keyword evidence="2" id="KW-1185">Reference proteome</keyword>
<proteinExistence type="predicted"/>
<accession>A0ABY5KTU7</accession>
<evidence type="ECO:0000313" key="1">
    <source>
        <dbReference type="EMBL" id="UUI73952.1"/>
    </source>
</evidence>